<comment type="subcellular location">
    <subcellularLocation>
        <location evidence="1">Cytoplasm</location>
    </subcellularLocation>
</comment>
<dbReference type="KEGG" id="alm:AO498_16260"/>
<keyword evidence="5" id="KW-0067">ATP-binding</keyword>
<proteinExistence type="inferred from homology"/>
<evidence type="ECO:0000256" key="2">
    <source>
        <dbReference type="ARBA" id="ARBA00010393"/>
    </source>
</evidence>
<reference evidence="9" key="1">
    <citation type="submission" date="2015-09" db="EMBL/GenBank/DDBJ databases">
        <title>Complete sequence of Algoriphagus sp. M8-2.</title>
        <authorList>
            <person name="Shintani M."/>
        </authorList>
    </citation>
    <scope>NUCLEOTIDE SEQUENCE [LARGE SCALE GENOMIC DNA]</scope>
    <source>
        <strain evidence="9">M8-2</strain>
    </source>
</reference>
<dbReference type="InterPro" id="IPR027417">
    <property type="entry name" value="P-loop_NTPase"/>
</dbReference>
<dbReference type="EMBL" id="CP012836">
    <property type="protein sequence ID" value="AMQ58008.1"/>
    <property type="molecule type" value="Genomic_DNA"/>
</dbReference>
<evidence type="ECO:0000256" key="3">
    <source>
        <dbReference type="ARBA" id="ARBA00022490"/>
    </source>
</evidence>
<protein>
    <recommendedName>
        <fullName evidence="6">PhoH-like protein</fullName>
    </recommendedName>
</protein>
<dbReference type="STRING" id="1727163.AO498_16260"/>
<dbReference type="Proteomes" id="UP000073816">
    <property type="component" value="Chromosome"/>
</dbReference>
<evidence type="ECO:0000256" key="4">
    <source>
        <dbReference type="ARBA" id="ARBA00022741"/>
    </source>
</evidence>
<accession>A0A142ESA3</accession>
<feature type="domain" description="PhoH-like protein" evidence="7">
    <location>
        <begin position="130"/>
        <end position="333"/>
    </location>
</feature>
<dbReference type="FunFam" id="3.40.50.300:FF:000013">
    <property type="entry name" value="PhoH family ATPase"/>
    <property type="match status" value="1"/>
</dbReference>
<evidence type="ECO:0000256" key="1">
    <source>
        <dbReference type="ARBA" id="ARBA00004496"/>
    </source>
</evidence>
<dbReference type="AlphaFoldDB" id="A0A142ESA3"/>
<keyword evidence="3" id="KW-0963">Cytoplasm</keyword>
<dbReference type="PATRIC" id="fig|1727163.4.peg.3414"/>
<dbReference type="PANTHER" id="PTHR30473">
    <property type="entry name" value="PROTEIN PHOH"/>
    <property type="match status" value="1"/>
</dbReference>
<evidence type="ECO:0000256" key="5">
    <source>
        <dbReference type="ARBA" id="ARBA00022840"/>
    </source>
</evidence>
<keyword evidence="4" id="KW-0547">Nucleotide-binding</keyword>
<dbReference type="InterPro" id="IPR003714">
    <property type="entry name" value="PhoH"/>
</dbReference>
<comment type="similarity">
    <text evidence="2">Belongs to the PhoH family.</text>
</comment>
<gene>
    <name evidence="8" type="ORF">AO498_16260</name>
</gene>
<evidence type="ECO:0000313" key="9">
    <source>
        <dbReference type="Proteomes" id="UP000073816"/>
    </source>
</evidence>
<dbReference type="GO" id="GO:0005829">
    <property type="term" value="C:cytosol"/>
    <property type="evidence" value="ECO:0007669"/>
    <property type="project" value="TreeGrafter"/>
</dbReference>
<sequence>MKGGEQKYKFYSLAFKDNLNHRTSLVEKVITLENVPLAEFLGTANENIRQIAQAFPQSKIVSRGNEIRIQGGAPEILRINDLINLLLEHFDRFGHLTPENVKDYLDIEGVPFEEANRDQVIVFGNKGLVIKPKSPNQRKLVEAAMKNDLVFALGPAGTGKTYIAVALAVRALKNREVKRIIITRPAVEAGENLGFLPGDLQEKLDPYLRPIYDALADMVPPEKLKYYQETRVIEIAPLAYMRGRTLHDAFVLLDEAQNTTSEQIKMFLTRMGPNSRVIITGDQTQVDLPVRQKSGLSEALRILKDVKGIGIVNLSGKDVIRHKLVKAIIEAYEKNQEEKEQYRNESLGRKNNG</sequence>
<keyword evidence="9" id="KW-1185">Reference proteome</keyword>
<dbReference type="SUPFAM" id="SSF52540">
    <property type="entry name" value="P-loop containing nucleoside triphosphate hydrolases"/>
    <property type="match status" value="1"/>
</dbReference>
<name>A0A142ESA3_9BACT</name>
<dbReference type="Pfam" id="PF02562">
    <property type="entry name" value="PhoH"/>
    <property type="match status" value="1"/>
</dbReference>
<dbReference type="PANTHER" id="PTHR30473:SF1">
    <property type="entry name" value="PHOH-LIKE PROTEIN"/>
    <property type="match status" value="1"/>
</dbReference>
<dbReference type="Gene3D" id="3.40.50.300">
    <property type="entry name" value="P-loop containing nucleotide triphosphate hydrolases"/>
    <property type="match status" value="1"/>
</dbReference>
<reference evidence="8 9" key="2">
    <citation type="journal article" date="2016" name="Genome Announc.">
        <title>Complete Genome Sequence of Algoriphagus sp. Strain M8-2, Isolated from a Brackish Lake.</title>
        <authorList>
            <person name="Muraguchi Y."/>
            <person name="Kushimoto K."/>
            <person name="Ohtsubo Y."/>
            <person name="Suzuki T."/>
            <person name="Dohra H."/>
            <person name="Kimbara K."/>
            <person name="Shintani M."/>
        </authorList>
    </citation>
    <scope>NUCLEOTIDE SEQUENCE [LARGE SCALE GENOMIC DNA]</scope>
    <source>
        <strain evidence="8 9">M8-2</strain>
    </source>
</reference>
<evidence type="ECO:0000313" key="8">
    <source>
        <dbReference type="EMBL" id="AMQ58008.1"/>
    </source>
</evidence>
<dbReference type="InterPro" id="IPR051451">
    <property type="entry name" value="PhoH2-like"/>
</dbReference>
<evidence type="ECO:0000259" key="7">
    <source>
        <dbReference type="Pfam" id="PF02562"/>
    </source>
</evidence>
<evidence type="ECO:0000256" key="6">
    <source>
        <dbReference type="ARBA" id="ARBA00039970"/>
    </source>
</evidence>
<organism evidence="8 9">
    <name type="scientific">Algoriphagus sanaruensis</name>
    <dbReference type="NCBI Taxonomy" id="1727163"/>
    <lineage>
        <taxon>Bacteria</taxon>
        <taxon>Pseudomonadati</taxon>
        <taxon>Bacteroidota</taxon>
        <taxon>Cytophagia</taxon>
        <taxon>Cytophagales</taxon>
        <taxon>Cyclobacteriaceae</taxon>
        <taxon>Algoriphagus</taxon>
    </lineage>
</organism>
<dbReference type="GO" id="GO:0005524">
    <property type="term" value="F:ATP binding"/>
    <property type="evidence" value="ECO:0007669"/>
    <property type="project" value="UniProtKB-KW"/>
</dbReference>